<sequence length="62" mass="7029">MVNKEGRTEKSHLDHPERQTIKLICVATLGNHTAHVKSIRKIRPSIATPGEEKSLEIEKRIC</sequence>
<protein>
    <submittedName>
        <fullName evidence="1">Uncharacterized protein</fullName>
    </submittedName>
</protein>
<dbReference type="Proteomes" id="UP000267223">
    <property type="component" value="Unassembled WGS sequence"/>
</dbReference>
<reference evidence="1 2" key="1">
    <citation type="submission" date="2018-11" db="EMBL/GenBank/DDBJ databases">
        <title>Draft genome sequence of Ferruginibacter sp. BO-59.</title>
        <authorList>
            <person name="Im W.T."/>
        </authorList>
    </citation>
    <scope>NUCLEOTIDE SEQUENCE [LARGE SCALE GENOMIC DNA]</scope>
    <source>
        <strain evidence="1 2">BO-59</strain>
    </source>
</reference>
<keyword evidence="2" id="KW-1185">Reference proteome</keyword>
<dbReference type="EMBL" id="RJJR01000004">
    <property type="protein sequence ID" value="RNI38029.1"/>
    <property type="molecule type" value="Genomic_DNA"/>
</dbReference>
<comment type="caution">
    <text evidence="1">The sequence shown here is derived from an EMBL/GenBank/DDBJ whole genome shotgun (WGS) entry which is preliminary data.</text>
</comment>
<name>A0A3M9NJR3_9BACT</name>
<dbReference type="AlphaFoldDB" id="A0A3M9NJR3"/>
<accession>A0A3M9NJR3</accession>
<evidence type="ECO:0000313" key="1">
    <source>
        <dbReference type="EMBL" id="RNI38029.1"/>
    </source>
</evidence>
<gene>
    <name evidence="1" type="ORF">EFY79_07300</name>
</gene>
<proteinExistence type="predicted"/>
<evidence type="ECO:0000313" key="2">
    <source>
        <dbReference type="Proteomes" id="UP000267223"/>
    </source>
</evidence>
<organism evidence="1 2">
    <name type="scientific">Hanamia caeni</name>
    <dbReference type="NCBI Taxonomy" id="2294116"/>
    <lineage>
        <taxon>Bacteria</taxon>
        <taxon>Pseudomonadati</taxon>
        <taxon>Bacteroidota</taxon>
        <taxon>Chitinophagia</taxon>
        <taxon>Chitinophagales</taxon>
        <taxon>Chitinophagaceae</taxon>
        <taxon>Hanamia</taxon>
    </lineage>
</organism>